<dbReference type="GO" id="GO:0004315">
    <property type="term" value="F:3-oxoacyl-[acyl-carrier-protein] synthase activity"/>
    <property type="evidence" value="ECO:0007669"/>
    <property type="project" value="TreeGrafter"/>
</dbReference>
<dbReference type="AlphaFoldDB" id="A0A9X4E340"/>
<dbReference type="EMBL" id="CP146598">
    <property type="protein sequence ID" value="WWY02352.1"/>
    <property type="molecule type" value="Genomic_DNA"/>
</dbReference>
<dbReference type="Pfam" id="PF00109">
    <property type="entry name" value="ketoacyl-synt"/>
    <property type="match status" value="1"/>
</dbReference>
<dbReference type="PROSITE" id="PS52004">
    <property type="entry name" value="KS3_2"/>
    <property type="match status" value="1"/>
</dbReference>
<comment type="similarity">
    <text evidence="1 3">Belongs to the thiolase-like superfamily. Beta-ketoacyl-ACP synthases family.</text>
</comment>
<dbReference type="EMBL" id="JAPQFL010000003">
    <property type="protein sequence ID" value="MDD9327855.1"/>
    <property type="molecule type" value="Genomic_DNA"/>
</dbReference>
<dbReference type="SUPFAM" id="SSF53901">
    <property type="entry name" value="Thiolase-like"/>
    <property type="match status" value="2"/>
</dbReference>
<feature type="domain" description="Ketosynthase family 3 (KS3)" evidence="4">
    <location>
        <begin position="1"/>
        <end position="339"/>
    </location>
</feature>
<dbReference type="InterPro" id="IPR020841">
    <property type="entry name" value="PKS_Beta-ketoAc_synthase_dom"/>
</dbReference>
<dbReference type="SMART" id="SM00825">
    <property type="entry name" value="PKS_KS"/>
    <property type="match status" value="1"/>
</dbReference>
<organism evidence="5">
    <name type="scientific">Neisseria leonii</name>
    <dbReference type="NCBI Taxonomy" id="2995413"/>
    <lineage>
        <taxon>Bacteria</taxon>
        <taxon>Pseudomonadati</taxon>
        <taxon>Pseudomonadota</taxon>
        <taxon>Betaproteobacteria</taxon>
        <taxon>Neisseriales</taxon>
        <taxon>Neisseriaceae</taxon>
        <taxon>Neisseria</taxon>
    </lineage>
</organism>
<sequence length="341" mass="35897">MTYLCGWAATSALNPQGGRAPGQPETVGFTFLNQACRAGYYRAFGETALSRRAVAALAVQHLDRAARAAGWPSESWHDAAVFIGSSSYLMSAYENGHTGGGDGGHSLLHLARDLQAHSGNARIFSMATACTSSAHALIQAHNHLPAAANRRAFVLGFENFNRLTLLHFHSLNLLAGHYRPFGSDGLILGEGMAALALSAEKPAGSALRLAACAANTGSSPVQSDSGAQEALMRQVLAAAEADTVCAVKTHGVGTADSDTAEKQALHRIFGTLPPLLAYKPQTGHTLGAAAALETVLLAETLQRGEGRDHTGRHRRFSDGLYLSNHFGFGGSNTAAVWQWTR</sequence>
<evidence type="ECO:0000256" key="3">
    <source>
        <dbReference type="RuleBase" id="RU003694"/>
    </source>
</evidence>
<dbReference type="InterPro" id="IPR014030">
    <property type="entry name" value="Ketoacyl_synth_N"/>
</dbReference>
<dbReference type="Proteomes" id="UP001149607">
    <property type="component" value="Chromosome"/>
</dbReference>
<dbReference type="InterPro" id="IPR014031">
    <property type="entry name" value="Ketoacyl_synth_C"/>
</dbReference>
<accession>A0A9X4E340</accession>
<keyword evidence="2 3" id="KW-0808">Transferase</keyword>
<gene>
    <name evidence="5" type="ORF">ORY91_001268</name>
    <name evidence="6" type="ORF">V9W64_06360</name>
</gene>
<reference evidence="6" key="2">
    <citation type="submission" date="2024-02" db="EMBL/GenBank/DDBJ databases">
        <title>Neisseria leonii sp. nov.</title>
        <authorList>
            <person name="Boutroux M."/>
            <person name="Favre-Rochex S."/>
            <person name="Gorgette O."/>
            <person name="Touak G."/>
            <person name="Muhle E."/>
            <person name="Chesneau O."/>
            <person name="Clermont D."/>
            <person name="Rahi P."/>
        </authorList>
    </citation>
    <scope>NUCLEOTIDE SEQUENCE</scope>
    <source>
        <strain evidence="6">51.81</strain>
    </source>
</reference>
<evidence type="ECO:0000256" key="2">
    <source>
        <dbReference type="ARBA" id="ARBA00022679"/>
    </source>
</evidence>
<evidence type="ECO:0000313" key="5">
    <source>
        <dbReference type="EMBL" id="MDD9327855.1"/>
    </source>
</evidence>
<dbReference type="Gene3D" id="3.40.47.10">
    <property type="match status" value="2"/>
</dbReference>
<dbReference type="PANTHER" id="PTHR11712:SF320">
    <property type="entry name" value="BETA-KETOACYL SYNTHASE"/>
    <property type="match status" value="1"/>
</dbReference>
<dbReference type="GO" id="GO:0006633">
    <property type="term" value="P:fatty acid biosynthetic process"/>
    <property type="evidence" value="ECO:0007669"/>
    <property type="project" value="TreeGrafter"/>
</dbReference>
<evidence type="ECO:0000313" key="6">
    <source>
        <dbReference type="EMBL" id="WWY02352.1"/>
    </source>
</evidence>
<dbReference type="InterPro" id="IPR016039">
    <property type="entry name" value="Thiolase-like"/>
</dbReference>
<reference evidence="5" key="1">
    <citation type="submission" date="2022-10" db="EMBL/GenBank/DDBJ databases">
        <authorList>
            <person name="Boutroux M."/>
        </authorList>
    </citation>
    <scope>NUCLEOTIDE SEQUENCE</scope>
    <source>
        <strain evidence="5">51.81</strain>
    </source>
</reference>
<proteinExistence type="inferred from homology"/>
<evidence type="ECO:0000259" key="4">
    <source>
        <dbReference type="PROSITE" id="PS52004"/>
    </source>
</evidence>
<dbReference type="RefSeq" id="WP_274585026.1">
    <property type="nucleotide sequence ID" value="NZ_CP146598.1"/>
</dbReference>
<dbReference type="PANTHER" id="PTHR11712">
    <property type="entry name" value="POLYKETIDE SYNTHASE-RELATED"/>
    <property type="match status" value="1"/>
</dbReference>
<dbReference type="InterPro" id="IPR000794">
    <property type="entry name" value="Beta-ketoacyl_synthase"/>
</dbReference>
<name>A0A9X4E340_9NEIS</name>
<keyword evidence="7" id="KW-1185">Reference proteome</keyword>
<dbReference type="Pfam" id="PF02801">
    <property type="entry name" value="Ketoacyl-synt_C"/>
    <property type="match status" value="1"/>
</dbReference>
<dbReference type="GO" id="GO:0005829">
    <property type="term" value="C:cytosol"/>
    <property type="evidence" value="ECO:0007669"/>
    <property type="project" value="TreeGrafter"/>
</dbReference>
<protein>
    <submittedName>
        <fullName evidence="5 6">Beta-ketoacyl synthase</fullName>
    </submittedName>
</protein>
<evidence type="ECO:0000256" key="1">
    <source>
        <dbReference type="ARBA" id="ARBA00008467"/>
    </source>
</evidence>
<evidence type="ECO:0000313" key="7">
    <source>
        <dbReference type="Proteomes" id="UP001149607"/>
    </source>
</evidence>